<sequence>MVCVGMLWKEFVDADVSVKGNNEVCVCQTHSDNYPAENTIEIHHSRLDLKSTKNYAMCYKNIVLEDSYIENPVGGYTAAHYICTSESNDR</sequence>
<proteinExistence type="predicted"/>
<accession>A0A011V132</accession>
<gene>
    <name evidence="1" type="ORF">RASY3_11945</name>
</gene>
<comment type="caution">
    <text evidence="1">The sequence shown here is derived from an EMBL/GenBank/DDBJ whole genome shotgun (WGS) entry which is preliminary data.</text>
</comment>
<keyword evidence="2" id="KW-1185">Reference proteome</keyword>
<protein>
    <submittedName>
        <fullName evidence="1">Uncharacterized protein</fullName>
    </submittedName>
</protein>
<dbReference type="AlphaFoldDB" id="A0A011V132"/>
<dbReference type="EMBL" id="JEOB01000003">
    <property type="protein sequence ID" value="EXM39167.1"/>
    <property type="molecule type" value="Genomic_DNA"/>
</dbReference>
<name>A0A011V132_RUMAL</name>
<evidence type="ECO:0000313" key="2">
    <source>
        <dbReference type="Proteomes" id="UP000021369"/>
    </source>
</evidence>
<reference evidence="1 2" key="1">
    <citation type="submission" date="2013-06" db="EMBL/GenBank/DDBJ databases">
        <title>Rumen cellulosomics: divergent fiber-degrading strategies revealed by comparative genome-wide analysis of six Ruminococcal strains.</title>
        <authorList>
            <person name="Dassa B."/>
            <person name="Borovok I."/>
            <person name="Lamed R."/>
            <person name="Flint H."/>
            <person name="Yeoman C.J."/>
            <person name="White B."/>
            <person name="Bayer E.A."/>
        </authorList>
    </citation>
    <scope>NUCLEOTIDE SEQUENCE [LARGE SCALE GENOMIC DNA]</scope>
    <source>
        <strain evidence="1 2">SY3</strain>
    </source>
</reference>
<evidence type="ECO:0000313" key="1">
    <source>
        <dbReference type="EMBL" id="EXM39167.1"/>
    </source>
</evidence>
<dbReference type="Proteomes" id="UP000021369">
    <property type="component" value="Unassembled WGS sequence"/>
</dbReference>
<organism evidence="1 2">
    <name type="scientific">Ruminococcus albus SY3</name>
    <dbReference type="NCBI Taxonomy" id="1341156"/>
    <lineage>
        <taxon>Bacteria</taxon>
        <taxon>Bacillati</taxon>
        <taxon>Bacillota</taxon>
        <taxon>Clostridia</taxon>
        <taxon>Eubacteriales</taxon>
        <taxon>Oscillospiraceae</taxon>
        <taxon>Ruminococcus</taxon>
    </lineage>
</organism>
<dbReference type="OrthoDB" id="9816455at2"/>